<sequence>MATVAKRAREKWFSAHIVLVIVPKVRANRGNVDVWENIVLVKAVNAAAAKRKAASIGRLHARRSKIDADIEFRGVRAVVDVLPSLTGKAKWNEILESGAEVSCNKLQFSSPREFSKFMKMLTAKVELHW</sequence>
<accession>A0A511TDH0</accession>
<name>A0A511TDH0_MYXFU</name>
<evidence type="ECO:0000313" key="1">
    <source>
        <dbReference type="EMBL" id="GEN12217.1"/>
    </source>
</evidence>
<gene>
    <name evidence="1" type="ORF">MFU01_72540</name>
</gene>
<dbReference type="RefSeq" id="WP_143097285.1">
    <property type="nucleotide sequence ID" value="NZ_BJXR01000059.1"/>
</dbReference>
<dbReference type="AlphaFoldDB" id="A0A511TDH0"/>
<dbReference type="Proteomes" id="UP000321514">
    <property type="component" value="Unassembled WGS sequence"/>
</dbReference>
<comment type="caution">
    <text evidence="1">The sequence shown here is derived from an EMBL/GenBank/DDBJ whole genome shotgun (WGS) entry which is preliminary data.</text>
</comment>
<dbReference type="OrthoDB" id="9902963at2"/>
<reference evidence="1 2" key="1">
    <citation type="submission" date="2019-07" db="EMBL/GenBank/DDBJ databases">
        <title>Whole genome shotgun sequence of Myxococcus fulvus NBRC 100333.</title>
        <authorList>
            <person name="Hosoyama A."/>
            <person name="Uohara A."/>
            <person name="Ohji S."/>
            <person name="Ichikawa N."/>
        </authorList>
    </citation>
    <scope>NUCLEOTIDE SEQUENCE [LARGE SCALE GENOMIC DNA]</scope>
    <source>
        <strain evidence="1 2">NBRC 100333</strain>
    </source>
</reference>
<dbReference type="EMBL" id="BJXR01000059">
    <property type="protein sequence ID" value="GEN12217.1"/>
    <property type="molecule type" value="Genomic_DNA"/>
</dbReference>
<protein>
    <submittedName>
        <fullName evidence="1">Uncharacterized protein</fullName>
    </submittedName>
</protein>
<proteinExistence type="predicted"/>
<organism evidence="1 2">
    <name type="scientific">Myxococcus fulvus</name>
    <dbReference type="NCBI Taxonomy" id="33"/>
    <lineage>
        <taxon>Bacteria</taxon>
        <taxon>Pseudomonadati</taxon>
        <taxon>Myxococcota</taxon>
        <taxon>Myxococcia</taxon>
        <taxon>Myxococcales</taxon>
        <taxon>Cystobacterineae</taxon>
        <taxon>Myxococcaceae</taxon>
        <taxon>Myxococcus</taxon>
    </lineage>
</organism>
<evidence type="ECO:0000313" key="2">
    <source>
        <dbReference type="Proteomes" id="UP000321514"/>
    </source>
</evidence>